<organism evidence="5 6">
    <name type="scientific">Candidatus Magasanikbacteria bacterium RIFCSPLOWO2_01_FULL_40_15</name>
    <dbReference type="NCBI Taxonomy" id="1798686"/>
    <lineage>
        <taxon>Bacteria</taxon>
        <taxon>Candidatus Magasanikiibacteriota</taxon>
    </lineage>
</organism>
<keyword evidence="2" id="KW-0645">Protease</keyword>
<evidence type="ECO:0008006" key="7">
    <source>
        <dbReference type="Google" id="ProtNLM"/>
    </source>
</evidence>
<name>A0A1F6N3H7_9BACT</name>
<keyword evidence="4" id="KW-0720">Serine protease</keyword>
<dbReference type="GO" id="GO:0008236">
    <property type="term" value="F:serine-type peptidase activity"/>
    <property type="evidence" value="ECO:0007669"/>
    <property type="project" value="UniProtKB-KW"/>
</dbReference>
<proteinExistence type="inferred from homology"/>
<dbReference type="Proteomes" id="UP000177040">
    <property type="component" value="Unassembled WGS sequence"/>
</dbReference>
<accession>A0A1F6N3H7</accession>
<dbReference type="Pfam" id="PF03575">
    <property type="entry name" value="Peptidase_S51"/>
    <property type="match status" value="1"/>
</dbReference>
<dbReference type="PANTHER" id="PTHR20842">
    <property type="entry name" value="PROTEASE S51 ALPHA-ASPARTYL DIPEPTIDASE"/>
    <property type="match status" value="1"/>
</dbReference>
<comment type="similarity">
    <text evidence="1">Belongs to the peptidase S51 family.</text>
</comment>
<keyword evidence="3" id="KW-0378">Hydrolase</keyword>
<comment type="caution">
    <text evidence="5">The sequence shown here is derived from an EMBL/GenBank/DDBJ whole genome shotgun (WGS) entry which is preliminary data.</text>
</comment>
<dbReference type="InterPro" id="IPR005320">
    <property type="entry name" value="Peptidase_S51"/>
</dbReference>
<dbReference type="PANTHER" id="PTHR20842:SF0">
    <property type="entry name" value="ALPHA-ASPARTYL DIPEPTIDASE"/>
    <property type="match status" value="1"/>
</dbReference>
<dbReference type="InterPro" id="IPR029062">
    <property type="entry name" value="Class_I_gatase-like"/>
</dbReference>
<dbReference type="SUPFAM" id="SSF52317">
    <property type="entry name" value="Class I glutamine amidotransferase-like"/>
    <property type="match status" value="1"/>
</dbReference>
<dbReference type="Gene3D" id="3.40.50.880">
    <property type="match status" value="1"/>
</dbReference>
<dbReference type="AlphaFoldDB" id="A0A1F6N3H7"/>
<evidence type="ECO:0000256" key="1">
    <source>
        <dbReference type="ARBA" id="ARBA00006534"/>
    </source>
</evidence>
<dbReference type="GO" id="GO:0006508">
    <property type="term" value="P:proteolysis"/>
    <property type="evidence" value="ECO:0007669"/>
    <property type="project" value="UniProtKB-KW"/>
</dbReference>
<evidence type="ECO:0000256" key="2">
    <source>
        <dbReference type="ARBA" id="ARBA00022670"/>
    </source>
</evidence>
<evidence type="ECO:0000256" key="4">
    <source>
        <dbReference type="ARBA" id="ARBA00022825"/>
    </source>
</evidence>
<gene>
    <name evidence="5" type="ORF">A2983_04655</name>
</gene>
<evidence type="ECO:0000313" key="5">
    <source>
        <dbReference type="EMBL" id="OGH78434.1"/>
    </source>
</evidence>
<evidence type="ECO:0000256" key="3">
    <source>
        <dbReference type="ARBA" id="ARBA00022801"/>
    </source>
</evidence>
<evidence type="ECO:0000313" key="6">
    <source>
        <dbReference type="Proteomes" id="UP000177040"/>
    </source>
</evidence>
<dbReference type="EMBL" id="MFQH01000010">
    <property type="protein sequence ID" value="OGH78434.1"/>
    <property type="molecule type" value="Genomic_DNA"/>
</dbReference>
<reference evidence="5 6" key="1">
    <citation type="journal article" date="2016" name="Nat. Commun.">
        <title>Thousands of microbial genomes shed light on interconnected biogeochemical processes in an aquifer system.</title>
        <authorList>
            <person name="Anantharaman K."/>
            <person name="Brown C.T."/>
            <person name="Hug L.A."/>
            <person name="Sharon I."/>
            <person name="Castelle C.J."/>
            <person name="Probst A.J."/>
            <person name="Thomas B.C."/>
            <person name="Singh A."/>
            <person name="Wilkins M.J."/>
            <person name="Karaoz U."/>
            <person name="Brodie E.L."/>
            <person name="Williams K.H."/>
            <person name="Hubbard S.S."/>
            <person name="Banfield J.F."/>
        </authorList>
    </citation>
    <scope>NUCLEOTIDE SEQUENCE [LARGE SCALE GENOMIC DNA]</scope>
</reference>
<protein>
    <recommendedName>
        <fullName evidence="7">Peptidase</fullName>
    </recommendedName>
</protein>
<sequence length="209" mass="23939">MKFYLSSFKIGNDPNQLKNLLPDNPEAVYISNGLDFAKPESQKEHQEWDLRELNEIGISAEQLDLRDYFGKQDELRSKLQDVDLIYVSGGNVYDIRIAMRLSGFDEILKEVVNSNKVYAGYSAAVCVLSPTLKGYHVVDDPDLKTYGDHETIWEGIGLIDWQFAPHFDSDHSESEDINKEIAYYEEHEIKYKPLKDGEVIILDEDGLSK</sequence>